<comment type="caution">
    <text evidence="1">The sequence shown here is derived from an EMBL/GenBank/DDBJ whole genome shotgun (WGS) entry which is preliminary data.</text>
</comment>
<organism evidence="1 2">
    <name type="scientific">Microbacterium sediminicola</name>
    <dbReference type="NCBI Taxonomy" id="415210"/>
    <lineage>
        <taxon>Bacteria</taxon>
        <taxon>Bacillati</taxon>
        <taxon>Actinomycetota</taxon>
        <taxon>Actinomycetes</taxon>
        <taxon>Micrococcales</taxon>
        <taxon>Microbacteriaceae</taxon>
        <taxon>Microbacterium</taxon>
    </lineage>
</organism>
<keyword evidence="2" id="KW-1185">Reference proteome</keyword>
<reference evidence="1 2" key="1">
    <citation type="journal article" date="2019" name="Int. J. Syst. Evol. Microbiol.">
        <title>The Global Catalogue of Microorganisms (GCM) 10K type strain sequencing project: providing services to taxonomists for standard genome sequencing and annotation.</title>
        <authorList>
            <consortium name="The Broad Institute Genomics Platform"/>
            <consortium name="The Broad Institute Genome Sequencing Center for Infectious Disease"/>
            <person name="Wu L."/>
            <person name="Ma J."/>
        </authorList>
    </citation>
    <scope>NUCLEOTIDE SEQUENCE [LARGE SCALE GENOMIC DNA]</scope>
    <source>
        <strain evidence="1 2">JCM 15577</strain>
    </source>
</reference>
<dbReference type="RefSeq" id="WP_344071119.1">
    <property type="nucleotide sequence ID" value="NZ_BAAAPL010000001.1"/>
</dbReference>
<sequence length="112" mass="12264">MALSRKRRPLGLITGKVLAQEPRQEYADGKPTGNVGRFDVTLLQKNFATPDVRFPVGPNFPEVPAVDAEVALIVEFGETDEWGANIRIVRYATEDDLESIAKVLPALATASR</sequence>
<dbReference type="EMBL" id="BAAAPL010000001">
    <property type="protein sequence ID" value="GAA1698928.1"/>
    <property type="molecule type" value="Genomic_DNA"/>
</dbReference>
<evidence type="ECO:0000313" key="1">
    <source>
        <dbReference type="EMBL" id="GAA1698928.1"/>
    </source>
</evidence>
<accession>A0ABN2I5D1</accession>
<dbReference type="Proteomes" id="UP001501690">
    <property type="component" value="Unassembled WGS sequence"/>
</dbReference>
<gene>
    <name evidence="1" type="ORF">GCM10009808_15540</name>
</gene>
<proteinExistence type="predicted"/>
<protein>
    <submittedName>
        <fullName evidence="1">Uncharacterized protein</fullName>
    </submittedName>
</protein>
<evidence type="ECO:0000313" key="2">
    <source>
        <dbReference type="Proteomes" id="UP001501690"/>
    </source>
</evidence>
<name>A0ABN2I5D1_9MICO</name>